<dbReference type="InterPro" id="IPR011831">
    <property type="entry name" value="ADP-Glc_PPase"/>
</dbReference>
<evidence type="ECO:0000256" key="2">
    <source>
        <dbReference type="ARBA" id="ARBA00022600"/>
    </source>
</evidence>
<name>A0A1Y2SZ82_9BIFI</name>
<comment type="catalytic activity">
    <reaction evidence="9">
        <text>alpha-D-glucose 1-phosphate + ATP + H(+) = ADP-alpha-D-glucose + diphosphate</text>
        <dbReference type="Rhea" id="RHEA:12120"/>
        <dbReference type="ChEBI" id="CHEBI:15378"/>
        <dbReference type="ChEBI" id="CHEBI:30616"/>
        <dbReference type="ChEBI" id="CHEBI:33019"/>
        <dbReference type="ChEBI" id="CHEBI:57498"/>
        <dbReference type="ChEBI" id="CHEBI:58601"/>
        <dbReference type="EC" id="2.7.7.27"/>
    </reaction>
</comment>
<dbReference type="InterPro" id="IPR005835">
    <property type="entry name" value="NTP_transferase_dom"/>
</dbReference>
<dbReference type="GO" id="GO:0005978">
    <property type="term" value="P:glycogen biosynthetic process"/>
    <property type="evidence" value="ECO:0007669"/>
    <property type="project" value="UniProtKB-UniRule"/>
</dbReference>
<dbReference type="STRING" id="1160091.B9T39_02475"/>
<evidence type="ECO:0000313" key="12">
    <source>
        <dbReference type="EMBL" id="OTA29719.1"/>
    </source>
</evidence>
<evidence type="ECO:0000256" key="1">
    <source>
        <dbReference type="ARBA" id="ARBA00010443"/>
    </source>
</evidence>
<comment type="similarity">
    <text evidence="1 9">Belongs to the bacterial/plant glucose-1-phosphate adenylyltransferase family.</text>
</comment>
<evidence type="ECO:0000256" key="4">
    <source>
        <dbReference type="ARBA" id="ARBA00022695"/>
    </source>
</evidence>
<dbReference type="Pfam" id="PF00483">
    <property type="entry name" value="NTP_transferase"/>
    <property type="match status" value="1"/>
</dbReference>
<comment type="function">
    <text evidence="9">Involved in the biosynthesis of ADP-glucose, a building block required for the elongation reactions to produce glycogen. Catalyzes the reaction between ATP and alpha-D-glucose 1-phosphate (G1P) to produce pyrophosphate and ADP-Glc.</text>
</comment>
<dbReference type="PANTHER" id="PTHR43523:SF2">
    <property type="entry name" value="GLUCOSE-1-PHOSPHATE ADENYLYLTRANSFERASE"/>
    <property type="match status" value="1"/>
</dbReference>
<dbReference type="AlphaFoldDB" id="A0A1Y2SZ82"/>
<gene>
    <name evidence="9" type="primary">glgC</name>
    <name evidence="12" type="ORF">B9T39_02475</name>
</gene>
<dbReference type="PROSITE" id="PS00808">
    <property type="entry name" value="ADP_GLC_PYROPHOSPH_1"/>
    <property type="match status" value="1"/>
</dbReference>
<evidence type="ECO:0000256" key="8">
    <source>
        <dbReference type="ARBA" id="ARBA00023277"/>
    </source>
</evidence>
<dbReference type="GO" id="GO:0005524">
    <property type="term" value="F:ATP binding"/>
    <property type="evidence" value="ECO:0007669"/>
    <property type="project" value="UniProtKB-KW"/>
</dbReference>
<evidence type="ECO:0000256" key="5">
    <source>
        <dbReference type="ARBA" id="ARBA00022741"/>
    </source>
</evidence>
<feature type="domain" description="Glucose-1-phosphate adenylyltransferase/Bifunctional protein GlmU-like C-terminal hexapeptide" evidence="11">
    <location>
        <begin position="289"/>
        <end position="358"/>
    </location>
</feature>
<dbReference type="Gene3D" id="2.160.10.10">
    <property type="entry name" value="Hexapeptide repeat proteins"/>
    <property type="match status" value="1"/>
</dbReference>
<comment type="pathway">
    <text evidence="9">Glycan biosynthesis; glycogen biosynthesis.</text>
</comment>
<keyword evidence="3 9" id="KW-0808">Transferase</keyword>
<evidence type="ECO:0000256" key="9">
    <source>
        <dbReference type="HAMAP-Rule" id="MF_00624"/>
    </source>
</evidence>
<dbReference type="OrthoDB" id="9801810at2"/>
<dbReference type="PROSITE" id="PS00809">
    <property type="entry name" value="ADP_GLC_PYROPHOSPH_2"/>
    <property type="match status" value="1"/>
</dbReference>
<organism evidence="12 13">
    <name type="scientific">Alloscardovia macacae</name>
    <dbReference type="NCBI Taxonomy" id="1160091"/>
    <lineage>
        <taxon>Bacteria</taxon>
        <taxon>Bacillati</taxon>
        <taxon>Actinomycetota</taxon>
        <taxon>Actinomycetes</taxon>
        <taxon>Bifidobacteriales</taxon>
        <taxon>Bifidobacteriaceae</taxon>
        <taxon>Alloscardovia</taxon>
    </lineage>
</organism>
<dbReference type="InterPro" id="IPR005836">
    <property type="entry name" value="ADP_Glu_pyroP_CS"/>
</dbReference>
<dbReference type="CDD" id="cd02508">
    <property type="entry name" value="ADP_Glucose_PP"/>
    <property type="match status" value="1"/>
</dbReference>
<dbReference type="InterPro" id="IPR056818">
    <property type="entry name" value="GlmU/GlgC-like_hexapep"/>
</dbReference>
<dbReference type="SUPFAM" id="SSF53448">
    <property type="entry name" value="Nucleotide-diphospho-sugar transferases"/>
    <property type="match status" value="1"/>
</dbReference>
<feature type="site" description="Could play a key role in the communication between the regulatory and the substrate sites" evidence="9">
    <location>
        <position position="98"/>
    </location>
</feature>
<keyword evidence="7 9" id="KW-0320">Glycogen biosynthesis</keyword>
<dbReference type="NCBIfam" id="NF003670">
    <property type="entry name" value="PRK05293.1"/>
    <property type="match status" value="1"/>
</dbReference>
<comment type="caution">
    <text evidence="12">The sequence shown here is derived from an EMBL/GenBank/DDBJ whole genome shotgun (WGS) entry which is preliminary data.</text>
</comment>
<comment type="subunit">
    <text evidence="9">Homotetramer.</text>
</comment>
<evidence type="ECO:0000259" key="11">
    <source>
        <dbReference type="Pfam" id="PF24894"/>
    </source>
</evidence>
<feature type="binding site" evidence="9">
    <location>
        <position position="164"/>
    </location>
    <ligand>
        <name>alpha-D-glucose 1-phosphate</name>
        <dbReference type="ChEBI" id="CHEBI:58601"/>
    </ligand>
</feature>
<dbReference type="HAMAP" id="MF_00624">
    <property type="entry name" value="GlgC"/>
    <property type="match status" value="1"/>
</dbReference>
<dbReference type="InterPro" id="IPR023049">
    <property type="entry name" value="GlgC_bac"/>
</dbReference>
<dbReference type="Pfam" id="PF24894">
    <property type="entry name" value="Hexapep_GlmU"/>
    <property type="match status" value="1"/>
</dbReference>
<evidence type="ECO:0000313" key="13">
    <source>
        <dbReference type="Proteomes" id="UP000243540"/>
    </source>
</evidence>
<sequence length="407" mass="44358">MKTELLALILAGGQGARLGKLTQHIAKPAVQFGGRYRIIDFALSNCANSGVRNVGVITQYQPLALNEHIGNGSSWGLNGVDSGVSILQPYSATEGNRWFQGTSHAVYQNIDYIDRIDPEYVLILSGDHIYKMDYDDMLSHHKENHASLTVAVIDVPLEEASRFGIMNTDSNGRIVEFEEKPAHPKSTKASMGIYIFTWSRLRELLVNADKNGVDMLDFGKNVIPAYLKSDERVYTYDFEGYWKDVGTIDSLWEANMEYIGEDNLLHSRDRKWKIYSKNLISPPHFIDGHARVHDSLVVDGCFISGDVIHSILSTNVQVKDGAVVEDSFIMSGAIIGQGARVRRAIVGENAVIGDGVVIDGNVCGVDGQNSDGAPDGTPSTAPVAGVTSTPEVQVVGHNEIVGVPDEA</sequence>
<keyword evidence="4 9" id="KW-0548">Nucleotidyltransferase</keyword>
<keyword evidence="2 9" id="KW-0321">Glycogen metabolism</keyword>
<dbReference type="SUPFAM" id="SSF51161">
    <property type="entry name" value="Trimeric LpxA-like enzymes"/>
    <property type="match status" value="1"/>
</dbReference>
<dbReference type="InterPro" id="IPR011004">
    <property type="entry name" value="Trimer_LpxA-like_sf"/>
</dbReference>
<dbReference type="RefSeq" id="WP_086106247.1">
    <property type="nucleotide sequence ID" value="NZ_NEKB01000004.1"/>
</dbReference>
<keyword evidence="6 9" id="KW-0067">ATP-binding</keyword>
<dbReference type="Proteomes" id="UP000243540">
    <property type="component" value="Unassembled WGS sequence"/>
</dbReference>
<dbReference type="EC" id="2.7.7.27" evidence="9"/>
<dbReference type="CDD" id="cd04651">
    <property type="entry name" value="LbH_G1P_AT_C"/>
    <property type="match status" value="1"/>
</dbReference>
<dbReference type="NCBIfam" id="TIGR02091">
    <property type="entry name" value="glgC"/>
    <property type="match status" value="1"/>
</dbReference>
<keyword evidence="8 9" id="KW-0119">Carbohydrate metabolism</keyword>
<accession>A0A1Y2SZ82</accession>
<evidence type="ECO:0000256" key="3">
    <source>
        <dbReference type="ARBA" id="ARBA00022679"/>
    </source>
</evidence>
<feature type="site" description="Could play a key role in the communication between the regulatory and the substrate sites" evidence="9">
    <location>
        <position position="59"/>
    </location>
</feature>
<feature type="binding site" evidence="9">
    <location>
        <position position="190"/>
    </location>
    <ligand>
        <name>alpha-D-glucose 1-phosphate</name>
        <dbReference type="ChEBI" id="CHEBI:58601"/>
    </ligand>
</feature>
<dbReference type="EMBL" id="NEKC01000004">
    <property type="protein sequence ID" value="OTA29719.1"/>
    <property type="molecule type" value="Genomic_DNA"/>
</dbReference>
<dbReference type="InterPro" id="IPR029044">
    <property type="entry name" value="Nucleotide-diphossugar_trans"/>
</dbReference>
<dbReference type="GO" id="GO:0008878">
    <property type="term" value="F:glucose-1-phosphate adenylyltransferase activity"/>
    <property type="evidence" value="ECO:0007669"/>
    <property type="project" value="UniProtKB-UniRule"/>
</dbReference>
<proteinExistence type="inferred from homology"/>
<reference evidence="12 13" key="1">
    <citation type="submission" date="2017-04" db="EMBL/GenBank/DDBJ databases">
        <title>Draft genome sequences of Alloscardovia macacae UMA81211 and UMA81212 isolated from the feces of a rhesus macaque (Macaca mulatta).</title>
        <authorList>
            <person name="Albert K."/>
            <person name="Sela D.A."/>
        </authorList>
    </citation>
    <scope>NUCLEOTIDE SEQUENCE [LARGE SCALE GENOMIC DNA]</scope>
    <source>
        <strain evidence="12 13">UMA81212</strain>
    </source>
</reference>
<evidence type="ECO:0000256" key="6">
    <source>
        <dbReference type="ARBA" id="ARBA00022840"/>
    </source>
</evidence>
<protein>
    <recommendedName>
        <fullName evidence="9">Glucose-1-phosphate adenylyltransferase</fullName>
        <ecNumber evidence="9">2.7.7.27</ecNumber>
    </recommendedName>
    <alternativeName>
        <fullName evidence="9">ADP-glucose pyrophosphorylase</fullName>
        <shortName evidence="9">ADPGlc PPase</shortName>
    </alternativeName>
    <alternativeName>
        <fullName evidence="9">ADP-glucose synthase</fullName>
    </alternativeName>
</protein>
<keyword evidence="5 9" id="KW-0547">Nucleotide-binding</keyword>
<feature type="binding site" evidence="9">
    <location>
        <begin position="179"/>
        <end position="180"/>
    </location>
    <ligand>
        <name>alpha-D-glucose 1-phosphate</name>
        <dbReference type="ChEBI" id="CHEBI:58601"/>
    </ligand>
</feature>
<dbReference type="UniPathway" id="UPA00164"/>
<evidence type="ECO:0000256" key="7">
    <source>
        <dbReference type="ARBA" id="ARBA00023056"/>
    </source>
</evidence>
<dbReference type="PROSITE" id="PS00810">
    <property type="entry name" value="ADP_GLC_PYROPHOSPH_3"/>
    <property type="match status" value="1"/>
</dbReference>
<evidence type="ECO:0000259" key="10">
    <source>
        <dbReference type="Pfam" id="PF00483"/>
    </source>
</evidence>
<dbReference type="Gene3D" id="3.90.550.10">
    <property type="entry name" value="Spore Coat Polysaccharide Biosynthesis Protein SpsA, Chain A"/>
    <property type="match status" value="1"/>
</dbReference>
<comment type="caution">
    <text evidence="9">Lacks conserved residue(s) required for the propagation of feature annotation.</text>
</comment>
<dbReference type="PANTHER" id="PTHR43523">
    <property type="entry name" value="GLUCOSE-1-PHOSPHATE ADENYLYLTRANSFERASE-RELATED"/>
    <property type="match status" value="1"/>
</dbReference>
<feature type="domain" description="Nucleotidyl transferase" evidence="10">
    <location>
        <begin position="7"/>
        <end position="258"/>
    </location>
</feature>